<feature type="compositionally biased region" description="Polar residues" evidence="1">
    <location>
        <begin position="28"/>
        <end position="48"/>
    </location>
</feature>
<evidence type="ECO:0000256" key="2">
    <source>
        <dbReference type="SAM" id="SignalP"/>
    </source>
</evidence>
<evidence type="ECO:0000313" key="3">
    <source>
        <dbReference type="EMBL" id="CAD7283273.1"/>
    </source>
</evidence>
<keyword evidence="2" id="KW-0732">Signal</keyword>
<dbReference type="EMBL" id="OA887172">
    <property type="protein sequence ID" value="CAD7283273.1"/>
    <property type="molecule type" value="Genomic_DNA"/>
</dbReference>
<sequence>MEKVMFLAMVLLAVCAVNCGAASLRSAAGNSSDEISANSSKTAETKNGTDIPFVVESKNATEEGSNATKSASEMMGKAEDSPVGVAVRLLQARRIGRRTDSGGGGCGASDRAAV</sequence>
<dbReference type="AlphaFoldDB" id="A0A7R9GK23"/>
<feature type="signal peptide" evidence="2">
    <location>
        <begin position="1"/>
        <end position="21"/>
    </location>
</feature>
<proteinExistence type="predicted"/>
<gene>
    <name evidence="3" type="ORF">NMOB1V02_LOCUS10889</name>
</gene>
<feature type="chain" id="PRO_5036210871" evidence="2">
    <location>
        <begin position="22"/>
        <end position="114"/>
    </location>
</feature>
<organism evidence="3">
    <name type="scientific">Notodromas monacha</name>
    <dbReference type="NCBI Taxonomy" id="399045"/>
    <lineage>
        <taxon>Eukaryota</taxon>
        <taxon>Metazoa</taxon>
        <taxon>Ecdysozoa</taxon>
        <taxon>Arthropoda</taxon>
        <taxon>Crustacea</taxon>
        <taxon>Oligostraca</taxon>
        <taxon>Ostracoda</taxon>
        <taxon>Podocopa</taxon>
        <taxon>Podocopida</taxon>
        <taxon>Cypridocopina</taxon>
        <taxon>Cypridoidea</taxon>
        <taxon>Cyprididae</taxon>
        <taxon>Notodromas</taxon>
    </lineage>
</organism>
<dbReference type="Proteomes" id="UP000678499">
    <property type="component" value="Unassembled WGS sequence"/>
</dbReference>
<name>A0A7R9GK23_9CRUS</name>
<protein>
    <submittedName>
        <fullName evidence="3">Uncharacterized protein</fullName>
    </submittedName>
</protein>
<feature type="compositionally biased region" description="Polar residues" evidence="1">
    <location>
        <begin position="62"/>
        <end position="71"/>
    </location>
</feature>
<reference evidence="3" key="1">
    <citation type="submission" date="2020-11" db="EMBL/GenBank/DDBJ databases">
        <authorList>
            <person name="Tran Van P."/>
        </authorList>
    </citation>
    <scope>NUCLEOTIDE SEQUENCE</scope>
</reference>
<feature type="region of interest" description="Disordered" evidence="1">
    <location>
        <begin position="26"/>
        <end position="80"/>
    </location>
</feature>
<evidence type="ECO:0000256" key="1">
    <source>
        <dbReference type="SAM" id="MobiDB-lite"/>
    </source>
</evidence>
<accession>A0A7R9GK23</accession>
<evidence type="ECO:0000313" key="4">
    <source>
        <dbReference type="Proteomes" id="UP000678499"/>
    </source>
</evidence>
<keyword evidence="4" id="KW-1185">Reference proteome</keyword>
<dbReference type="EMBL" id="CAJPEX010005135">
    <property type="protein sequence ID" value="CAG0923425.1"/>
    <property type="molecule type" value="Genomic_DNA"/>
</dbReference>